<evidence type="ECO:0000256" key="8">
    <source>
        <dbReference type="SAM" id="MobiDB-lite"/>
    </source>
</evidence>
<dbReference type="OrthoDB" id="5838894at2759"/>
<dbReference type="PROSITE" id="PS50868">
    <property type="entry name" value="POST_SET"/>
    <property type="match status" value="1"/>
</dbReference>
<evidence type="ECO:0000259" key="9">
    <source>
        <dbReference type="PROSITE" id="PS50280"/>
    </source>
</evidence>
<dbReference type="PROSITE" id="PS50280">
    <property type="entry name" value="SET"/>
    <property type="match status" value="1"/>
</dbReference>
<keyword evidence="4" id="KW-0489">Methyltransferase</keyword>
<keyword evidence="3" id="KW-0158">Chromosome</keyword>
<reference evidence="11" key="1">
    <citation type="submission" date="2018-11" db="EMBL/GenBank/DDBJ databases">
        <authorList>
            <consortium name="Pathogen Informatics"/>
        </authorList>
    </citation>
    <scope>NUCLEOTIDE SEQUENCE [LARGE SCALE GENOMIC DNA]</scope>
</reference>
<evidence type="ECO:0000259" key="10">
    <source>
        <dbReference type="PROSITE" id="PS50868"/>
    </source>
</evidence>
<name>A0A3P7YFV8_HELPZ</name>
<dbReference type="AlphaFoldDB" id="A0A3P7YFV8"/>
<dbReference type="EMBL" id="UZAH01026931">
    <property type="protein sequence ID" value="VDO86860.1"/>
    <property type="molecule type" value="Genomic_DNA"/>
</dbReference>
<dbReference type="GO" id="GO:0032259">
    <property type="term" value="P:methylation"/>
    <property type="evidence" value="ECO:0007669"/>
    <property type="project" value="UniProtKB-KW"/>
</dbReference>
<proteinExistence type="predicted"/>
<dbReference type="InterPro" id="IPR050777">
    <property type="entry name" value="SET2_Histone-Lys_MeTrsfase"/>
</dbReference>
<dbReference type="InterPro" id="IPR001214">
    <property type="entry name" value="SET_dom"/>
</dbReference>
<dbReference type="Gene3D" id="2.170.270.10">
    <property type="entry name" value="SET domain"/>
    <property type="match status" value="1"/>
</dbReference>
<dbReference type="GO" id="GO:0005694">
    <property type="term" value="C:chromosome"/>
    <property type="evidence" value="ECO:0007669"/>
    <property type="project" value="UniProtKB-SubCell"/>
</dbReference>
<evidence type="ECO:0000256" key="6">
    <source>
        <dbReference type="ARBA" id="ARBA00022691"/>
    </source>
</evidence>
<evidence type="ECO:0000256" key="4">
    <source>
        <dbReference type="ARBA" id="ARBA00022603"/>
    </source>
</evidence>
<keyword evidence="6" id="KW-0949">S-adenosyl-L-methionine</keyword>
<evidence type="ECO:0008006" key="12">
    <source>
        <dbReference type="Google" id="ProtNLM"/>
    </source>
</evidence>
<keyword evidence="5" id="KW-0808">Transferase</keyword>
<dbReference type="PANTHER" id="PTHR22884">
    <property type="entry name" value="SET DOMAIN PROTEINS"/>
    <property type="match status" value="1"/>
</dbReference>
<dbReference type="InterPro" id="IPR046341">
    <property type="entry name" value="SET_dom_sf"/>
</dbReference>
<evidence type="ECO:0000256" key="7">
    <source>
        <dbReference type="ARBA" id="ARBA00023242"/>
    </source>
</evidence>
<dbReference type="SMART" id="SM00508">
    <property type="entry name" value="PostSET"/>
    <property type="match status" value="1"/>
</dbReference>
<dbReference type="SUPFAM" id="SSF82199">
    <property type="entry name" value="SET domain"/>
    <property type="match status" value="1"/>
</dbReference>
<evidence type="ECO:0000256" key="3">
    <source>
        <dbReference type="ARBA" id="ARBA00022454"/>
    </source>
</evidence>
<evidence type="ECO:0000256" key="1">
    <source>
        <dbReference type="ARBA" id="ARBA00004123"/>
    </source>
</evidence>
<feature type="domain" description="SET" evidence="9">
    <location>
        <begin position="1"/>
        <end position="82"/>
    </location>
</feature>
<dbReference type="GO" id="GO:0008168">
    <property type="term" value="F:methyltransferase activity"/>
    <property type="evidence" value="ECO:0007669"/>
    <property type="project" value="UniProtKB-KW"/>
</dbReference>
<protein>
    <recommendedName>
        <fullName evidence="12">Histone-lysine N-methyltransferase</fullName>
    </recommendedName>
</protein>
<sequence length="201" mass="22984">MCRPNTYGRDPTHTHHYMFEIGSMIIDATVKGNCSRFMNHSCEPNAVCEKWYVPRTPCAIDRIGFFAKRDIELGEEITFDYQFENYGREAQRCFCGTSACTGWIGKPPEMLDDDDELESPSEESGVSEEEEDEKPSSDGRDRTDSPLVITLQSVRWKVEKGKKEKALNSLRIKRRTRVRDTIIGKKSGLVEDKDDEDNSIS</sequence>
<dbReference type="InterPro" id="IPR003616">
    <property type="entry name" value="Post-SET_dom"/>
</dbReference>
<gene>
    <name evidence="11" type="ORF">HPBE_LOCUS10941</name>
</gene>
<evidence type="ECO:0000313" key="11">
    <source>
        <dbReference type="EMBL" id="VDO86860.1"/>
    </source>
</evidence>
<evidence type="ECO:0000256" key="2">
    <source>
        <dbReference type="ARBA" id="ARBA00004286"/>
    </source>
</evidence>
<keyword evidence="7" id="KW-0539">Nucleus</keyword>
<dbReference type="Pfam" id="PF00856">
    <property type="entry name" value="SET"/>
    <property type="match status" value="1"/>
</dbReference>
<feature type="compositionally biased region" description="Acidic residues" evidence="8">
    <location>
        <begin position="110"/>
        <end position="133"/>
    </location>
</feature>
<feature type="region of interest" description="Disordered" evidence="8">
    <location>
        <begin position="109"/>
        <end position="146"/>
    </location>
</feature>
<organism evidence="11">
    <name type="scientific">Heligmosomoides polygyrus</name>
    <name type="common">Parasitic roundworm</name>
    <dbReference type="NCBI Taxonomy" id="6339"/>
    <lineage>
        <taxon>Eukaryota</taxon>
        <taxon>Metazoa</taxon>
        <taxon>Ecdysozoa</taxon>
        <taxon>Nematoda</taxon>
        <taxon>Chromadorea</taxon>
        <taxon>Rhabditida</taxon>
        <taxon>Rhabditina</taxon>
        <taxon>Rhabditomorpha</taxon>
        <taxon>Strongyloidea</taxon>
        <taxon>Heligmosomidae</taxon>
        <taxon>Heligmosomoides</taxon>
    </lineage>
</organism>
<feature type="domain" description="Post-SET" evidence="10">
    <location>
        <begin position="89"/>
        <end position="105"/>
    </location>
</feature>
<dbReference type="GO" id="GO:0005634">
    <property type="term" value="C:nucleus"/>
    <property type="evidence" value="ECO:0007669"/>
    <property type="project" value="UniProtKB-SubCell"/>
</dbReference>
<accession>A0A3P7YFV8</accession>
<evidence type="ECO:0000256" key="5">
    <source>
        <dbReference type="ARBA" id="ARBA00022679"/>
    </source>
</evidence>
<dbReference type="SMART" id="SM00317">
    <property type="entry name" value="SET"/>
    <property type="match status" value="1"/>
</dbReference>
<comment type="subcellular location">
    <subcellularLocation>
        <location evidence="2">Chromosome</location>
    </subcellularLocation>
    <subcellularLocation>
        <location evidence="1">Nucleus</location>
    </subcellularLocation>
</comment>
<feature type="compositionally biased region" description="Basic and acidic residues" evidence="8">
    <location>
        <begin position="134"/>
        <end position="144"/>
    </location>
</feature>